<dbReference type="NCBIfam" id="TIGR02243">
    <property type="entry name" value="putative baseplate assembly protein"/>
    <property type="match status" value="1"/>
</dbReference>
<dbReference type="InterPro" id="IPR011749">
    <property type="entry name" value="CHP02243"/>
</dbReference>
<name>A0A2T0K341_9ACTN</name>
<comment type="caution">
    <text evidence="1">The sequence shown here is derived from an EMBL/GenBank/DDBJ whole genome shotgun (WGS) entry which is preliminary data.</text>
</comment>
<proteinExistence type="predicted"/>
<dbReference type="EMBL" id="PVMZ01000016">
    <property type="protein sequence ID" value="PRX17282.1"/>
    <property type="molecule type" value="Genomic_DNA"/>
</dbReference>
<dbReference type="Proteomes" id="UP000239415">
    <property type="component" value="Unassembled WGS sequence"/>
</dbReference>
<dbReference type="AlphaFoldDB" id="A0A2T0K341"/>
<reference evidence="1 2" key="1">
    <citation type="submission" date="2018-03" db="EMBL/GenBank/DDBJ databases">
        <title>Genomic Encyclopedia of Archaeal and Bacterial Type Strains, Phase II (KMG-II): from individual species to whole genera.</title>
        <authorList>
            <person name="Goeker M."/>
        </authorList>
    </citation>
    <scope>NUCLEOTIDE SEQUENCE [LARGE SCALE GENOMIC DNA]</scope>
    <source>
        <strain evidence="1 2">DSM 43146</strain>
    </source>
</reference>
<protein>
    <submittedName>
        <fullName evidence="1">Putative phage baseplate assembly protein</fullName>
    </submittedName>
</protein>
<dbReference type="RefSeq" id="WP_106325368.1">
    <property type="nucleotide sequence ID" value="NZ_BOMO01000149.1"/>
</dbReference>
<accession>A0A2T0K341</accession>
<evidence type="ECO:0000313" key="2">
    <source>
        <dbReference type="Proteomes" id="UP000239415"/>
    </source>
</evidence>
<gene>
    <name evidence="1" type="ORF">CLV67_11658</name>
</gene>
<evidence type="ECO:0000313" key="1">
    <source>
        <dbReference type="EMBL" id="PRX17282.1"/>
    </source>
</evidence>
<sequence length="1187" mass="124433">MTGDRAPRAPRLDRRGADELLALLRERAAVHLPRWTPPESGDPGTVLQLAFARLMEVALARLNRAPDKHLLTFLDTMGVSLLPPAAATVPLTFGLAPGAAPTVVPAGTAADRPAGAGSPAVRFETTAALTVVPSRLIAVHTVDPVADGSGTGTAPFTGETPLEHVLWIGCGPLLETGRDLRLVLEFALDGATPAEELHRFFRRAEFVHTAGGVRRVVRPDDVETGFGGLVVVSLTIGAVDASVLSGPGLPRPLEDRWLGLRLREPLPVEPFAAGLTGRVISTLVEALDRPPDAALAGSVPVDVTRDFLPFGEQPRAGDVFHIGGDEVFGKGPGIVDLTVTARSGTPFGDLELAWEFLGADGWTSLEVEGAVTLTQERETARITLPGVVPRIRLGQRTSRWIRVRIATGDYGTPDRFDVVDGKLVKRDGTLDPPRLTSIRLTCVAFREAVVVRQTGPVHEDVTGRARPLFTGADAVHDPALATPDPALYLGFDTLTADLPVTLHHVAALRSTATDTAPVVWECWTGAAWRPLPVLDETAELRTSGTITLLVPAGLAPLDRFGDGPALWVRARAPRTLPTDTRRLHGLFLNTVPAIQAATVAGEVLGGPGPRFALSGSPVLPGPAVRVREGEPPPAGERAVIEAEEGPDALTTEIDPVTGRDTTWVRWHEVPSLVRSGPRSRHYTLEHTTGVITFGDGVRGLAPPRGTGGIRATYRVGGGSRPGLAAGTINQLATTIPGVNRVTNPVPAEDGAPAETTALVTARGPQVLRHRDRAVAAGDLAWLAREAAGTRVARSVCLPNLDPGLRRTPGWVTVVIVPAGDAPRPTPGPQLIATVQRHLAERAAVALTGPAGDRIAVIGPGHLRVGIEAEVAPRDLTTAGPAKLAVLDALDRFLHPLHGGPAATGWELGRDVHVSEIAELIESLPGVSHVRSLRLHPAAQRREVAFARPTAPLSGPGAPAGTLLAAPDLSMSARTLEPVPAGTLVDRLTVGGVAEGDRLSCVLDVFVDGPGDEPGSLRFRPLRPHDGPTPPPGSPVVLLDGRAGRLLSPIREDRIMVTGLDPVPGEETILSVFHPAEVTVTDVIAAGDGVLDVWIEPAELAIPAGTVLGRTDQSARITVTEPAEGSAVTRLTCADLTPQTLVVLGPGLDGRNPVAAEISAVRPVTSTVHLDTVVFPYAGGHRITLVGG</sequence>
<dbReference type="OrthoDB" id="9027184at2"/>
<organism evidence="1 2">
    <name type="scientific">Actinoplanes italicus</name>
    <dbReference type="NCBI Taxonomy" id="113567"/>
    <lineage>
        <taxon>Bacteria</taxon>
        <taxon>Bacillati</taxon>
        <taxon>Actinomycetota</taxon>
        <taxon>Actinomycetes</taxon>
        <taxon>Micromonosporales</taxon>
        <taxon>Micromonosporaceae</taxon>
        <taxon>Actinoplanes</taxon>
    </lineage>
</organism>
<keyword evidence="2" id="KW-1185">Reference proteome</keyword>